<dbReference type="InterPro" id="IPR020471">
    <property type="entry name" value="AKR"/>
</dbReference>
<dbReference type="AlphaFoldDB" id="A0A1E3PH30"/>
<dbReference type="Gene3D" id="3.20.20.100">
    <property type="entry name" value="NADP-dependent oxidoreductase domain"/>
    <property type="match status" value="1"/>
</dbReference>
<dbReference type="FunFam" id="3.20.20.100:FF:000002">
    <property type="entry name" value="2,5-diketo-D-gluconic acid reductase A"/>
    <property type="match status" value="1"/>
</dbReference>
<feature type="binding site" evidence="3">
    <location>
        <position position="115"/>
    </location>
    <ligand>
        <name>substrate</name>
    </ligand>
</feature>
<dbReference type="Pfam" id="PF00248">
    <property type="entry name" value="Aldo_ket_red"/>
    <property type="match status" value="1"/>
</dbReference>
<dbReference type="PROSITE" id="PS00063">
    <property type="entry name" value="ALDOKETO_REDUCTASE_3"/>
    <property type="match status" value="1"/>
</dbReference>
<feature type="active site" description="Proton donor" evidence="2">
    <location>
        <position position="52"/>
    </location>
</feature>
<dbReference type="Proteomes" id="UP000095009">
    <property type="component" value="Unassembled WGS sequence"/>
</dbReference>
<dbReference type="PRINTS" id="PR00069">
    <property type="entry name" value="ALDKETRDTASE"/>
</dbReference>
<protein>
    <submittedName>
        <fullName evidence="6">Aldo/keto reductase</fullName>
    </submittedName>
</protein>
<proteinExistence type="predicted"/>
<evidence type="ECO:0000259" key="5">
    <source>
        <dbReference type="Pfam" id="PF00248"/>
    </source>
</evidence>
<dbReference type="PANTHER" id="PTHR43827">
    <property type="entry name" value="2,5-DIKETO-D-GLUCONIC ACID REDUCTASE"/>
    <property type="match status" value="1"/>
</dbReference>
<dbReference type="PANTHER" id="PTHR43827:SF13">
    <property type="entry name" value="ALDO_KETO REDUCTASE FAMILY PROTEIN"/>
    <property type="match status" value="1"/>
</dbReference>
<name>A0A1E3PH30_9ASCO</name>
<dbReference type="PIRSF" id="PIRSF000097">
    <property type="entry name" value="AKR"/>
    <property type="match status" value="1"/>
</dbReference>
<evidence type="ECO:0000313" key="7">
    <source>
        <dbReference type="Proteomes" id="UP000095009"/>
    </source>
</evidence>
<evidence type="ECO:0000256" key="2">
    <source>
        <dbReference type="PIRSR" id="PIRSR000097-1"/>
    </source>
</evidence>
<sequence length="285" mass="31922">MALFAPKIKLNSGAWIPQIGLGVYDIPASQTSRVVKTGLEVGYRHIDTAVLYCNEKEVSKGIDDFLTSHPDVSRRDIFYTTKIWHSSHGYAAAKKAIQNCIQAAPDNHIDLLLIHSPIAPAPAAKHRIETWQAMQEAIKSGSVGSIGVSNYGIEHIQQLLDWPGLEIVPAVNQIELQPWLCRVEIMEFCKSKGIQVEAFASLTRGVSLDNPTLLSLAKKYNKSPAQILLRWSIQWGCIPLAKSVHKKRLESNLQLWDWKLTDEDIERLADRDAYEVNDWDPTSCA</sequence>
<evidence type="ECO:0000256" key="4">
    <source>
        <dbReference type="PIRSR" id="PIRSR000097-3"/>
    </source>
</evidence>
<dbReference type="OrthoDB" id="416253at2759"/>
<evidence type="ECO:0000256" key="1">
    <source>
        <dbReference type="ARBA" id="ARBA00023002"/>
    </source>
</evidence>
<organism evidence="6 7">
    <name type="scientific">Nadsonia fulvescens var. elongata DSM 6958</name>
    <dbReference type="NCBI Taxonomy" id="857566"/>
    <lineage>
        <taxon>Eukaryota</taxon>
        <taxon>Fungi</taxon>
        <taxon>Dikarya</taxon>
        <taxon>Ascomycota</taxon>
        <taxon>Saccharomycotina</taxon>
        <taxon>Dipodascomycetes</taxon>
        <taxon>Dipodascales</taxon>
        <taxon>Dipodascales incertae sedis</taxon>
        <taxon>Nadsonia</taxon>
    </lineage>
</organism>
<accession>A0A1E3PH30</accession>
<dbReference type="InterPro" id="IPR023210">
    <property type="entry name" value="NADP_OxRdtase_dom"/>
</dbReference>
<keyword evidence="1" id="KW-0560">Oxidoreductase</keyword>
<dbReference type="GO" id="GO:0016616">
    <property type="term" value="F:oxidoreductase activity, acting on the CH-OH group of donors, NAD or NADP as acceptor"/>
    <property type="evidence" value="ECO:0007669"/>
    <property type="project" value="UniProtKB-ARBA"/>
</dbReference>
<keyword evidence="7" id="KW-1185">Reference proteome</keyword>
<dbReference type="InterPro" id="IPR036812">
    <property type="entry name" value="NAD(P)_OxRdtase_dom_sf"/>
</dbReference>
<evidence type="ECO:0000256" key="3">
    <source>
        <dbReference type="PIRSR" id="PIRSR000097-2"/>
    </source>
</evidence>
<dbReference type="PROSITE" id="PS00798">
    <property type="entry name" value="ALDOKETO_REDUCTASE_1"/>
    <property type="match status" value="1"/>
</dbReference>
<dbReference type="SUPFAM" id="SSF51430">
    <property type="entry name" value="NAD(P)-linked oxidoreductase"/>
    <property type="match status" value="1"/>
</dbReference>
<feature type="site" description="Lowers pKa of active site Tyr" evidence="4">
    <location>
        <position position="82"/>
    </location>
</feature>
<gene>
    <name evidence="6" type="ORF">NADFUDRAFT_52499</name>
</gene>
<dbReference type="STRING" id="857566.A0A1E3PH30"/>
<evidence type="ECO:0000313" key="6">
    <source>
        <dbReference type="EMBL" id="ODQ64167.1"/>
    </source>
</evidence>
<dbReference type="CDD" id="cd19071">
    <property type="entry name" value="AKR_AKR1-5-like"/>
    <property type="match status" value="1"/>
</dbReference>
<dbReference type="EMBL" id="KV454412">
    <property type="protein sequence ID" value="ODQ64167.1"/>
    <property type="molecule type" value="Genomic_DNA"/>
</dbReference>
<feature type="domain" description="NADP-dependent oxidoreductase" evidence="5">
    <location>
        <begin position="25"/>
        <end position="269"/>
    </location>
</feature>
<reference evidence="6 7" key="1">
    <citation type="journal article" date="2016" name="Proc. Natl. Acad. Sci. U.S.A.">
        <title>Comparative genomics of biotechnologically important yeasts.</title>
        <authorList>
            <person name="Riley R."/>
            <person name="Haridas S."/>
            <person name="Wolfe K.H."/>
            <person name="Lopes M.R."/>
            <person name="Hittinger C.T."/>
            <person name="Goeker M."/>
            <person name="Salamov A.A."/>
            <person name="Wisecaver J.H."/>
            <person name="Long T.M."/>
            <person name="Calvey C.H."/>
            <person name="Aerts A.L."/>
            <person name="Barry K.W."/>
            <person name="Choi C."/>
            <person name="Clum A."/>
            <person name="Coughlan A.Y."/>
            <person name="Deshpande S."/>
            <person name="Douglass A.P."/>
            <person name="Hanson S.J."/>
            <person name="Klenk H.-P."/>
            <person name="LaButti K.M."/>
            <person name="Lapidus A."/>
            <person name="Lindquist E.A."/>
            <person name="Lipzen A.M."/>
            <person name="Meier-Kolthoff J.P."/>
            <person name="Ohm R.A."/>
            <person name="Otillar R.P."/>
            <person name="Pangilinan J.L."/>
            <person name="Peng Y."/>
            <person name="Rokas A."/>
            <person name="Rosa C.A."/>
            <person name="Scheuner C."/>
            <person name="Sibirny A.A."/>
            <person name="Slot J.C."/>
            <person name="Stielow J.B."/>
            <person name="Sun H."/>
            <person name="Kurtzman C.P."/>
            <person name="Blackwell M."/>
            <person name="Grigoriev I.V."/>
            <person name="Jeffries T.W."/>
        </authorList>
    </citation>
    <scope>NUCLEOTIDE SEQUENCE [LARGE SCALE GENOMIC DNA]</scope>
    <source>
        <strain evidence="6 7">DSM 6958</strain>
    </source>
</reference>
<dbReference type="InterPro" id="IPR018170">
    <property type="entry name" value="Aldo/ket_reductase_CS"/>
</dbReference>